<keyword evidence="2" id="KW-1185">Reference proteome</keyword>
<accession>A0A2S7KM68</accession>
<evidence type="ECO:0000313" key="2">
    <source>
        <dbReference type="Proteomes" id="UP000239800"/>
    </source>
</evidence>
<dbReference type="GO" id="GO:0004252">
    <property type="term" value="F:serine-type endopeptidase activity"/>
    <property type="evidence" value="ECO:0007669"/>
    <property type="project" value="InterPro"/>
</dbReference>
<dbReference type="Gene3D" id="3.40.50.200">
    <property type="entry name" value="Peptidase S8/S53 domain"/>
    <property type="match status" value="1"/>
</dbReference>
<name>A0A2S7KM68_9FLAO</name>
<organism evidence="1 2">
    <name type="scientific">Aureitalea marina</name>
    <dbReference type="NCBI Taxonomy" id="930804"/>
    <lineage>
        <taxon>Bacteria</taxon>
        <taxon>Pseudomonadati</taxon>
        <taxon>Bacteroidota</taxon>
        <taxon>Flavobacteriia</taxon>
        <taxon>Flavobacteriales</taxon>
        <taxon>Flavobacteriaceae</taxon>
        <taxon>Aureitalea</taxon>
    </lineage>
</organism>
<dbReference type="GO" id="GO:0006508">
    <property type="term" value="P:proteolysis"/>
    <property type="evidence" value="ECO:0007669"/>
    <property type="project" value="InterPro"/>
</dbReference>
<evidence type="ECO:0008006" key="3">
    <source>
        <dbReference type="Google" id="ProtNLM"/>
    </source>
</evidence>
<dbReference type="Proteomes" id="UP000239800">
    <property type="component" value="Unassembled WGS sequence"/>
</dbReference>
<dbReference type="InterPro" id="IPR036852">
    <property type="entry name" value="Peptidase_S8/S53_dom_sf"/>
</dbReference>
<reference evidence="1 2" key="1">
    <citation type="submission" date="2016-11" db="EMBL/GenBank/DDBJ databases">
        <title>Trade-off between light-utilization and light-protection in marine flavobacteria.</title>
        <authorList>
            <person name="Kumagai Y."/>
        </authorList>
    </citation>
    <scope>NUCLEOTIDE SEQUENCE [LARGE SCALE GENOMIC DNA]</scope>
    <source>
        <strain evidence="1 2">NBRC 107741</strain>
    </source>
</reference>
<proteinExistence type="predicted"/>
<comment type="caution">
    <text evidence="1">The sequence shown here is derived from an EMBL/GenBank/DDBJ whole genome shotgun (WGS) entry which is preliminary data.</text>
</comment>
<dbReference type="SUPFAM" id="SSF52743">
    <property type="entry name" value="Subtilisin-like"/>
    <property type="match status" value="1"/>
</dbReference>
<gene>
    <name evidence="1" type="ORF">BST85_01535</name>
</gene>
<sequence>MAFNLSLFAQDQLTTKPVSTKAAIQAKSSNRFSQEYNRIVNSYDQDKLTALSEKYRAWENQTKKEAETFAKANGIPLKKFNSDGSFDELQRITSDGKLLYYSLDNVDAAVSTRANFLNSGGGLSLNLDGNGMTAYVWDGGPSRPTHVEFDGAGGTNRVSIYDGVTTLNANSFHAQHVTGTIVASGLDPDAKGMAWQADAQTSDWNNDLSEATTAASGGMLISNHSYGFRASNIDAANAWDMFGQYGTDARDWDNLLYNAPYYLQVASAGNDGKDNSSNQFPLDGEINYDKLSGDKTAKNNLVVANGTDASINSGTGL</sequence>
<evidence type="ECO:0000313" key="1">
    <source>
        <dbReference type="EMBL" id="PQB03729.1"/>
    </source>
</evidence>
<dbReference type="AlphaFoldDB" id="A0A2S7KM68"/>
<protein>
    <recommendedName>
        <fullName evidence="3">Peptidase S8</fullName>
    </recommendedName>
</protein>
<dbReference type="EMBL" id="MQUB01000001">
    <property type="protein sequence ID" value="PQB03729.1"/>
    <property type="molecule type" value="Genomic_DNA"/>
</dbReference>